<feature type="transmembrane region" description="Helical" evidence="10">
    <location>
        <begin position="159"/>
        <end position="181"/>
    </location>
</feature>
<evidence type="ECO:0000256" key="10">
    <source>
        <dbReference type="SAM" id="Phobius"/>
    </source>
</evidence>
<dbReference type="Proteomes" id="UP000267342">
    <property type="component" value="Chromosome"/>
</dbReference>
<dbReference type="InterPro" id="IPR014743">
    <property type="entry name" value="Cl-channel_core"/>
</dbReference>
<dbReference type="PANTHER" id="PTHR43427:SF6">
    <property type="entry name" value="CHLORIDE CHANNEL PROTEIN CLC-E"/>
    <property type="match status" value="1"/>
</dbReference>
<dbReference type="EMBL" id="AP018933">
    <property type="protein sequence ID" value="BBG30020.1"/>
    <property type="molecule type" value="Genomic_DNA"/>
</dbReference>
<dbReference type="Gene3D" id="1.10.3080.10">
    <property type="entry name" value="Clc chloride channel"/>
    <property type="match status" value="1"/>
</dbReference>
<feature type="transmembrane region" description="Helical" evidence="10">
    <location>
        <begin position="332"/>
        <end position="353"/>
    </location>
</feature>
<feature type="transmembrane region" description="Helical" evidence="10">
    <location>
        <begin position="67"/>
        <end position="88"/>
    </location>
</feature>
<comment type="subcellular location">
    <subcellularLocation>
        <location evidence="1">Membrane</location>
        <topology evidence="1">Multi-pass membrane protein</topology>
    </subcellularLocation>
</comment>
<name>A0A348HEG8_9GAMM</name>
<feature type="transmembrane region" description="Helical" evidence="10">
    <location>
        <begin position="304"/>
        <end position="326"/>
    </location>
</feature>
<dbReference type="PANTHER" id="PTHR43427">
    <property type="entry name" value="CHLORIDE CHANNEL PROTEIN CLC-E"/>
    <property type="match status" value="1"/>
</dbReference>
<evidence type="ECO:0000256" key="9">
    <source>
        <dbReference type="ARBA" id="ARBA00023303"/>
    </source>
</evidence>
<evidence type="ECO:0000256" key="1">
    <source>
        <dbReference type="ARBA" id="ARBA00004141"/>
    </source>
</evidence>
<keyword evidence="4 10" id="KW-1133">Transmembrane helix</keyword>
<dbReference type="Pfam" id="PF00654">
    <property type="entry name" value="Voltage_CLC"/>
    <property type="match status" value="1"/>
</dbReference>
<sequence>MPQPASRRLSPPLSFAFACLLTGVVAGIGGLILSSLLHIIQHLAYGYSTDQILGHVSFLEGATQAPWWRRLLALCVCALVAGLGWWYLWQRMRPLVGINQAVREGAPPMPTGSTLWHVLLQIVTVGLGSPLGREVAPRELGALGAGHIARRLGLASEDVALLIACGTGAGLAAVYNVPLAGALFSLEVLLGRFRWRMVIPALTTSALAAWIAAQGLGNAPQYHLHMSAGASPQLMIWAIAAGPLLGLGAYAFSRITEQARVSAPRDHRLFFYCLINFPLIGLMGIAAPSILGNGKPIVQSCIDGTFTLPVLLMVLVFKLIAVWGSLKSGAHGGLLTPGLAMGAIIGTLAGMLWNSLLPGMPMEAFVLVAAPAFLAASMRMPMTALALGLELTRVDHSWLSPMVLATAGALATAHLCRQRWSR</sequence>
<dbReference type="PROSITE" id="PS51257">
    <property type="entry name" value="PROKAR_LIPOPROTEIN"/>
    <property type="match status" value="1"/>
</dbReference>
<dbReference type="KEGG" id="zpl:ZBT109_1260"/>
<dbReference type="InterPro" id="IPR050368">
    <property type="entry name" value="ClC-type_chloride_channel"/>
</dbReference>
<dbReference type="InterPro" id="IPR001807">
    <property type="entry name" value="ClC"/>
</dbReference>
<evidence type="ECO:0000256" key="5">
    <source>
        <dbReference type="ARBA" id="ARBA00023065"/>
    </source>
</evidence>
<feature type="transmembrane region" description="Helical" evidence="10">
    <location>
        <begin position="269"/>
        <end position="292"/>
    </location>
</feature>
<evidence type="ECO:0000256" key="3">
    <source>
        <dbReference type="ARBA" id="ARBA00022692"/>
    </source>
</evidence>
<dbReference type="CDD" id="cd01033">
    <property type="entry name" value="ClC_like"/>
    <property type="match status" value="1"/>
</dbReference>
<evidence type="ECO:0000256" key="8">
    <source>
        <dbReference type="ARBA" id="ARBA00023214"/>
    </source>
</evidence>
<accession>A0A348HEG8</accession>
<gene>
    <name evidence="11" type="ORF">ZBT109_1260</name>
</gene>
<keyword evidence="12" id="KW-1185">Reference proteome</keyword>
<keyword evidence="9" id="KW-0407">Ion channel</keyword>
<keyword evidence="8" id="KW-0868">Chloride</keyword>
<keyword evidence="5" id="KW-0406">Ion transport</keyword>
<dbReference type="PRINTS" id="PR00762">
    <property type="entry name" value="CLCHANNEL"/>
</dbReference>
<dbReference type="GO" id="GO:0005254">
    <property type="term" value="F:chloride channel activity"/>
    <property type="evidence" value="ECO:0007669"/>
    <property type="project" value="UniProtKB-KW"/>
</dbReference>
<feature type="transmembrane region" description="Helical" evidence="10">
    <location>
        <begin position="234"/>
        <end position="253"/>
    </location>
</feature>
<evidence type="ECO:0000256" key="2">
    <source>
        <dbReference type="ARBA" id="ARBA00022448"/>
    </source>
</evidence>
<dbReference type="RefSeq" id="WP_051523710.1">
    <property type="nucleotide sequence ID" value="NZ_AP018933.1"/>
</dbReference>
<keyword evidence="3 10" id="KW-0812">Transmembrane</keyword>
<evidence type="ECO:0000256" key="6">
    <source>
        <dbReference type="ARBA" id="ARBA00023136"/>
    </source>
</evidence>
<feature type="transmembrane region" description="Helical" evidence="10">
    <location>
        <begin position="365"/>
        <end position="386"/>
    </location>
</feature>
<feature type="transmembrane region" description="Helical" evidence="10">
    <location>
        <begin position="193"/>
        <end position="213"/>
    </location>
</feature>
<keyword evidence="7" id="KW-0869">Chloride channel</keyword>
<dbReference type="AlphaFoldDB" id="A0A348HEG8"/>
<evidence type="ECO:0000256" key="4">
    <source>
        <dbReference type="ARBA" id="ARBA00022989"/>
    </source>
</evidence>
<keyword evidence="6 10" id="KW-0472">Membrane</keyword>
<keyword evidence="2" id="KW-0813">Transport</keyword>
<reference evidence="11 12" key="1">
    <citation type="submission" date="2018-09" db="EMBL/GenBank/DDBJ databases">
        <title>Zymobacter palmae IAM14233 (=T109) whole genome analysis.</title>
        <authorList>
            <person name="Yanase H."/>
        </authorList>
    </citation>
    <scope>NUCLEOTIDE SEQUENCE [LARGE SCALE GENOMIC DNA]</scope>
    <source>
        <strain evidence="11 12">IAM14233</strain>
    </source>
</reference>
<proteinExistence type="predicted"/>
<evidence type="ECO:0000313" key="11">
    <source>
        <dbReference type="EMBL" id="BBG30020.1"/>
    </source>
</evidence>
<organism evidence="11 12">
    <name type="scientific">Zymobacter palmae</name>
    <dbReference type="NCBI Taxonomy" id="33074"/>
    <lineage>
        <taxon>Bacteria</taxon>
        <taxon>Pseudomonadati</taxon>
        <taxon>Pseudomonadota</taxon>
        <taxon>Gammaproteobacteria</taxon>
        <taxon>Oceanospirillales</taxon>
        <taxon>Halomonadaceae</taxon>
        <taxon>Zymobacter group</taxon>
        <taxon>Zymobacter</taxon>
    </lineage>
</organism>
<protein>
    <submittedName>
        <fullName evidence="11">Chloride channel protein EriC</fullName>
    </submittedName>
</protein>
<dbReference type="GO" id="GO:0034707">
    <property type="term" value="C:chloride channel complex"/>
    <property type="evidence" value="ECO:0007669"/>
    <property type="project" value="UniProtKB-KW"/>
</dbReference>
<dbReference type="SUPFAM" id="SSF81340">
    <property type="entry name" value="Clc chloride channel"/>
    <property type="match status" value="1"/>
</dbReference>
<feature type="transmembrane region" description="Helical" evidence="10">
    <location>
        <begin position="12"/>
        <end position="40"/>
    </location>
</feature>
<evidence type="ECO:0000256" key="7">
    <source>
        <dbReference type="ARBA" id="ARBA00023173"/>
    </source>
</evidence>
<evidence type="ECO:0000313" key="12">
    <source>
        <dbReference type="Proteomes" id="UP000267342"/>
    </source>
</evidence>
<dbReference type="OrthoDB" id="9767361at2"/>